<feature type="compositionally biased region" description="Basic residues" evidence="1">
    <location>
        <begin position="39"/>
        <end position="55"/>
    </location>
</feature>
<sequence length="319" mass="34613">MTDTEDLRRGLASRSVSTVFGSKNRGTADEKGAVQPKTRGWKKVRVPWASKRKAGRAGTRGDSTSASRLSSNSRNDEALIVFDDPHEGELGEFLGASDLSMASPPPSPNQGGRHLNPHCGEDVSAVSEIRDGEDTRVAEVFEVGEPPQDEPLLLAKSEPQRTHNPHHYPSPQHALPSVEDLRPHLRLPTHDPASVLTAVLPNAQNFTIQTFTIIINSGSETRAVLGNIRYSATENDPQFEKNKLRGLCGGLQLLFFGLTGLIFNSGTLMGLTAVEMPSRLDAKSPTTDCFPIGKVTTVVRRLPLSARIMHCYDGRIPGP</sequence>
<evidence type="ECO:0000313" key="2">
    <source>
        <dbReference type="EMBL" id="TEB37046.1"/>
    </source>
</evidence>
<evidence type="ECO:0000313" key="3">
    <source>
        <dbReference type="Proteomes" id="UP000298030"/>
    </source>
</evidence>
<evidence type="ECO:0000256" key="1">
    <source>
        <dbReference type="SAM" id="MobiDB-lite"/>
    </source>
</evidence>
<reference evidence="2 3" key="1">
    <citation type="journal article" date="2019" name="Nat. Ecol. Evol.">
        <title>Megaphylogeny resolves global patterns of mushroom evolution.</title>
        <authorList>
            <person name="Varga T."/>
            <person name="Krizsan K."/>
            <person name="Foldi C."/>
            <person name="Dima B."/>
            <person name="Sanchez-Garcia M."/>
            <person name="Sanchez-Ramirez S."/>
            <person name="Szollosi G.J."/>
            <person name="Szarkandi J.G."/>
            <person name="Papp V."/>
            <person name="Albert L."/>
            <person name="Andreopoulos W."/>
            <person name="Angelini C."/>
            <person name="Antonin V."/>
            <person name="Barry K.W."/>
            <person name="Bougher N.L."/>
            <person name="Buchanan P."/>
            <person name="Buyck B."/>
            <person name="Bense V."/>
            <person name="Catcheside P."/>
            <person name="Chovatia M."/>
            <person name="Cooper J."/>
            <person name="Damon W."/>
            <person name="Desjardin D."/>
            <person name="Finy P."/>
            <person name="Geml J."/>
            <person name="Haridas S."/>
            <person name="Hughes K."/>
            <person name="Justo A."/>
            <person name="Karasinski D."/>
            <person name="Kautmanova I."/>
            <person name="Kiss B."/>
            <person name="Kocsube S."/>
            <person name="Kotiranta H."/>
            <person name="LaButti K.M."/>
            <person name="Lechner B.E."/>
            <person name="Liimatainen K."/>
            <person name="Lipzen A."/>
            <person name="Lukacs Z."/>
            <person name="Mihaltcheva S."/>
            <person name="Morgado L.N."/>
            <person name="Niskanen T."/>
            <person name="Noordeloos M.E."/>
            <person name="Ohm R.A."/>
            <person name="Ortiz-Santana B."/>
            <person name="Ovrebo C."/>
            <person name="Racz N."/>
            <person name="Riley R."/>
            <person name="Savchenko A."/>
            <person name="Shiryaev A."/>
            <person name="Soop K."/>
            <person name="Spirin V."/>
            <person name="Szebenyi C."/>
            <person name="Tomsovsky M."/>
            <person name="Tulloss R.E."/>
            <person name="Uehling J."/>
            <person name="Grigoriev I.V."/>
            <person name="Vagvolgyi C."/>
            <person name="Papp T."/>
            <person name="Martin F.M."/>
            <person name="Miettinen O."/>
            <person name="Hibbett D.S."/>
            <person name="Nagy L.G."/>
        </authorList>
    </citation>
    <scope>NUCLEOTIDE SEQUENCE [LARGE SCALE GENOMIC DNA]</scope>
    <source>
        <strain evidence="2 3">FP101781</strain>
    </source>
</reference>
<organism evidence="2 3">
    <name type="scientific">Coprinellus micaceus</name>
    <name type="common">Glistening ink-cap mushroom</name>
    <name type="synonym">Coprinus micaceus</name>
    <dbReference type="NCBI Taxonomy" id="71717"/>
    <lineage>
        <taxon>Eukaryota</taxon>
        <taxon>Fungi</taxon>
        <taxon>Dikarya</taxon>
        <taxon>Basidiomycota</taxon>
        <taxon>Agaricomycotina</taxon>
        <taxon>Agaricomycetes</taxon>
        <taxon>Agaricomycetidae</taxon>
        <taxon>Agaricales</taxon>
        <taxon>Agaricineae</taxon>
        <taxon>Psathyrellaceae</taxon>
        <taxon>Coprinellus</taxon>
    </lineage>
</organism>
<accession>A0A4Y7TSA6</accession>
<protein>
    <submittedName>
        <fullName evidence="2">Uncharacterized protein</fullName>
    </submittedName>
</protein>
<proteinExistence type="predicted"/>
<keyword evidence="3" id="KW-1185">Reference proteome</keyword>
<feature type="compositionally biased region" description="Low complexity" evidence="1">
    <location>
        <begin position="63"/>
        <end position="73"/>
    </location>
</feature>
<feature type="region of interest" description="Disordered" evidence="1">
    <location>
        <begin position="1"/>
        <end position="79"/>
    </location>
</feature>
<dbReference type="EMBL" id="QPFP01000005">
    <property type="protein sequence ID" value="TEB37046.1"/>
    <property type="molecule type" value="Genomic_DNA"/>
</dbReference>
<feature type="compositionally biased region" description="Polar residues" evidence="1">
    <location>
        <begin position="14"/>
        <end position="25"/>
    </location>
</feature>
<comment type="caution">
    <text evidence="2">The sequence shown here is derived from an EMBL/GenBank/DDBJ whole genome shotgun (WGS) entry which is preliminary data.</text>
</comment>
<gene>
    <name evidence="2" type="ORF">FA13DRAFT_1727376</name>
</gene>
<feature type="region of interest" description="Disordered" evidence="1">
    <location>
        <begin position="96"/>
        <end position="120"/>
    </location>
</feature>
<dbReference type="Proteomes" id="UP000298030">
    <property type="component" value="Unassembled WGS sequence"/>
</dbReference>
<dbReference type="AlphaFoldDB" id="A0A4Y7TSA6"/>
<name>A0A4Y7TSA6_COPMI</name>